<gene>
    <name evidence="4" type="ORF">NDK43_20955</name>
</gene>
<dbReference type="InterPro" id="IPR039298">
    <property type="entry name" value="ACOT13"/>
</dbReference>
<dbReference type="Gene3D" id="3.10.129.10">
    <property type="entry name" value="Hotdog Thioesterase"/>
    <property type="match status" value="1"/>
</dbReference>
<dbReference type="PANTHER" id="PTHR21660:SF1">
    <property type="entry name" value="ACYL-COENZYME A THIOESTERASE 13"/>
    <property type="match status" value="1"/>
</dbReference>
<dbReference type="Proteomes" id="UP001523262">
    <property type="component" value="Unassembled WGS sequence"/>
</dbReference>
<dbReference type="Pfam" id="PF03061">
    <property type="entry name" value="4HBT"/>
    <property type="match status" value="1"/>
</dbReference>
<keyword evidence="2" id="KW-0378">Hydrolase</keyword>
<evidence type="ECO:0000313" key="4">
    <source>
        <dbReference type="EMBL" id="MCM2534364.1"/>
    </source>
</evidence>
<evidence type="ECO:0000313" key="5">
    <source>
        <dbReference type="Proteomes" id="UP001523262"/>
    </source>
</evidence>
<sequence length="132" mass="14584">MMFIKQPFDEFLGLKYKKLDDNNLQIILPVQDLFINSAGVIHGGIISSLADVAVSNLLPANEEGIQQAVTVDLNVSFLKPATGTYLMANAKIEKQGRTLIHTECSIYNDKQEIVAKSKAILFRTHLKISPQA</sequence>
<dbReference type="CDD" id="cd03443">
    <property type="entry name" value="PaaI_thioesterase"/>
    <property type="match status" value="1"/>
</dbReference>
<dbReference type="SUPFAM" id="SSF54637">
    <property type="entry name" value="Thioesterase/thiol ester dehydrase-isomerase"/>
    <property type="match status" value="1"/>
</dbReference>
<comment type="caution">
    <text evidence="4">The sequence shown here is derived from an EMBL/GenBank/DDBJ whole genome shotgun (WGS) entry which is preliminary data.</text>
</comment>
<dbReference type="InterPro" id="IPR029069">
    <property type="entry name" value="HotDog_dom_sf"/>
</dbReference>
<accession>A0ABT0WE83</accession>
<dbReference type="NCBIfam" id="TIGR00369">
    <property type="entry name" value="unchar_dom_1"/>
    <property type="match status" value="1"/>
</dbReference>
<dbReference type="EMBL" id="JAMQCR010000002">
    <property type="protein sequence ID" value="MCM2534364.1"/>
    <property type="molecule type" value="Genomic_DNA"/>
</dbReference>
<evidence type="ECO:0000256" key="2">
    <source>
        <dbReference type="ARBA" id="ARBA00022801"/>
    </source>
</evidence>
<feature type="domain" description="Thioesterase" evidence="3">
    <location>
        <begin position="39"/>
        <end position="114"/>
    </location>
</feature>
<proteinExistence type="inferred from homology"/>
<protein>
    <submittedName>
        <fullName evidence="4">PaaI family thioesterase</fullName>
    </submittedName>
</protein>
<evidence type="ECO:0000256" key="1">
    <source>
        <dbReference type="ARBA" id="ARBA00008324"/>
    </source>
</evidence>
<dbReference type="PANTHER" id="PTHR21660">
    <property type="entry name" value="THIOESTERASE SUPERFAMILY MEMBER-RELATED"/>
    <property type="match status" value="1"/>
</dbReference>
<dbReference type="InterPro" id="IPR006683">
    <property type="entry name" value="Thioestr_dom"/>
</dbReference>
<evidence type="ECO:0000259" key="3">
    <source>
        <dbReference type="Pfam" id="PF03061"/>
    </source>
</evidence>
<reference evidence="4 5" key="1">
    <citation type="submission" date="2022-06" db="EMBL/GenBank/DDBJ databases">
        <authorList>
            <person name="Jeon C.O."/>
        </authorList>
    </citation>
    <scope>NUCLEOTIDE SEQUENCE [LARGE SCALE GENOMIC DNA]</scope>
    <source>
        <strain evidence="4 5">KCTC 13943</strain>
    </source>
</reference>
<comment type="similarity">
    <text evidence="1">Belongs to the thioesterase PaaI family.</text>
</comment>
<name>A0ABT0WE83_9BACI</name>
<keyword evidence="5" id="KW-1185">Reference proteome</keyword>
<dbReference type="InterPro" id="IPR003736">
    <property type="entry name" value="PAAI_dom"/>
</dbReference>
<organism evidence="4 5">
    <name type="scientific">Neobacillus pocheonensis</name>
    <dbReference type="NCBI Taxonomy" id="363869"/>
    <lineage>
        <taxon>Bacteria</taxon>
        <taxon>Bacillati</taxon>
        <taxon>Bacillota</taxon>
        <taxon>Bacilli</taxon>
        <taxon>Bacillales</taxon>
        <taxon>Bacillaceae</taxon>
        <taxon>Neobacillus</taxon>
    </lineage>
</organism>